<dbReference type="Pfam" id="PF19402">
    <property type="entry name" value="RamS"/>
    <property type="match status" value="1"/>
</dbReference>
<evidence type="ECO:0000313" key="2">
    <source>
        <dbReference type="Proteomes" id="UP001564626"/>
    </source>
</evidence>
<reference evidence="1 2" key="1">
    <citation type="submission" date="2024-08" db="EMBL/GenBank/DDBJ databases">
        <title>Genome mining of Saccharopolyspora cebuensis PGLac3 from Nigerian medicinal plant.</title>
        <authorList>
            <person name="Ezeobiora C.E."/>
            <person name="Igbokwe N.H."/>
            <person name="Amin D.H."/>
            <person name="Mendie U.E."/>
        </authorList>
    </citation>
    <scope>NUCLEOTIDE SEQUENCE [LARGE SCALE GENOMIC DNA]</scope>
    <source>
        <strain evidence="1 2">PGLac3</strain>
    </source>
</reference>
<protein>
    <submittedName>
        <fullName evidence="1">SapB/AmfS family lanthipeptide</fullName>
    </submittedName>
</protein>
<gene>
    <name evidence="1" type="ORF">AB8O55_27380</name>
</gene>
<sequence length="43" mass="4595">MNAVLRLQELEITDHAHGYAQPPSGVSLLLECSASTNSVILCL</sequence>
<evidence type="ECO:0000313" key="1">
    <source>
        <dbReference type="EMBL" id="MEY8043148.1"/>
    </source>
</evidence>
<dbReference type="Proteomes" id="UP001564626">
    <property type="component" value="Unassembled WGS sequence"/>
</dbReference>
<accession>A0ABV4CRU5</accession>
<name>A0ABV4CRU5_9PSEU</name>
<dbReference type="EMBL" id="JBGEHV010000079">
    <property type="protein sequence ID" value="MEY8043148.1"/>
    <property type="molecule type" value="Genomic_DNA"/>
</dbReference>
<proteinExistence type="predicted"/>
<dbReference type="RefSeq" id="WP_345368230.1">
    <property type="nucleotide sequence ID" value="NZ_BAABII010000027.1"/>
</dbReference>
<organism evidence="1 2">
    <name type="scientific">Saccharopolyspora cebuensis</name>
    <dbReference type="NCBI Taxonomy" id="418759"/>
    <lineage>
        <taxon>Bacteria</taxon>
        <taxon>Bacillati</taxon>
        <taxon>Actinomycetota</taxon>
        <taxon>Actinomycetes</taxon>
        <taxon>Pseudonocardiales</taxon>
        <taxon>Pseudonocardiaceae</taxon>
        <taxon>Saccharopolyspora</taxon>
    </lineage>
</organism>
<dbReference type="NCBIfam" id="NF033212">
    <property type="entry name" value="SapB_AmfS_lanti"/>
    <property type="match status" value="1"/>
</dbReference>
<comment type="caution">
    <text evidence="1">The sequence shown here is derived from an EMBL/GenBank/DDBJ whole genome shotgun (WGS) entry which is preliminary data.</text>
</comment>
<dbReference type="InterPro" id="IPR045825">
    <property type="entry name" value="RamS"/>
</dbReference>
<keyword evidence="2" id="KW-1185">Reference proteome</keyword>